<proteinExistence type="predicted"/>
<accession>A0A0E0DPW4</accession>
<name>A0A0E0DPW4_9ORYZ</name>
<evidence type="ECO:0000313" key="2">
    <source>
        <dbReference type="EnsemblPlants" id="OMERI05G10310.1"/>
    </source>
</evidence>
<dbReference type="AlphaFoldDB" id="A0A0E0DPW4"/>
<organism evidence="2">
    <name type="scientific">Oryza meridionalis</name>
    <dbReference type="NCBI Taxonomy" id="40149"/>
    <lineage>
        <taxon>Eukaryota</taxon>
        <taxon>Viridiplantae</taxon>
        <taxon>Streptophyta</taxon>
        <taxon>Embryophyta</taxon>
        <taxon>Tracheophyta</taxon>
        <taxon>Spermatophyta</taxon>
        <taxon>Magnoliopsida</taxon>
        <taxon>Liliopsida</taxon>
        <taxon>Poales</taxon>
        <taxon>Poaceae</taxon>
        <taxon>BOP clade</taxon>
        <taxon>Oryzoideae</taxon>
        <taxon>Oryzeae</taxon>
        <taxon>Oryzinae</taxon>
        <taxon>Oryza</taxon>
    </lineage>
</organism>
<evidence type="ECO:0000256" key="1">
    <source>
        <dbReference type="SAM" id="MobiDB-lite"/>
    </source>
</evidence>
<keyword evidence="3" id="KW-1185">Reference proteome</keyword>
<sequence length="131" mass="14154">MSVFTPKFSTYGRNRGKLPEFGKCRVSFTGPVRPQVCERSDRCQKQDSIGNQPNWWSAAAAGKDLAVRNHHGASGDSGVARQKGKDFAVGNHHGVGEGRLRCSAVEAGKDLAVGNHHGAGGDWRRSRIQRG</sequence>
<reference evidence="2" key="1">
    <citation type="submission" date="2015-04" db="UniProtKB">
        <authorList>
            <consortium name="EnsemblPlants"/>
        </authorList>
    </citation>
    <scope>IDENTIFICATION</scope>
</reference>
<reference evidence="2" key="2">
    <citation type="submission" date="2018-05" db="EMBL/GenBank/DDBJ databases">
        <title>OmerRS3 (Oryza meridionalis Reference Sequence Version 3).</title>
        <authorList>
            <person name="Zhang J."/>
            <person name="Kudrna D."/>
            <person name="Lee S."/>
            <person name="Talag J."/>
            <person name="Welchert J."/>
            <person name="Wing R.A."/>
        </authorList>
    </citation>
    <scope>NUCLEOTIDE SEQUENCE [LARGE SCALE GENOMIC DNA]</scope>
    <source>
        <strain evidence="2">cv. OR44</strain>
    </source>
</reference>
<dbReference type="HOGENOM" id="CLU_1930890_0_0_1"/>
<dbReference type="Gramene" id="OMERI05G10310.1">
    <property type="protein sequence ID" value="OMERI05G10310.1"/>
    <property type="gene ID" value="OMERI05G10310"/>
</dbReference>
<dbReference type="EnsemblPlants" id="OMERI05G10310.1">
    <property type="protein sequence ID" value="OMERI05G10310.1"/>
    <property type="gene ID" value="OMERI05G10310"/>
</dbReference>
<feature type="region of interest" description="Disordered" evidence="1">
    <location>
        <begin position="69"/>
        <end position="95"/>
    </location>
</feature>
<dbReference type="Proteomes" id="UP000008021">
    <property type="component" value="Chromosome 5"/>
</dbReference>
<protein>
    <submittedName>
        <fullName evidence="2">Uncharacterized protein</fullName>
    </submittedName>
</protein>
<evidence type="ECO:0000313" key="3">
    <source>
        <dbReference type="Proteomes" id="UP000008021"/>
    </source>
</evidence>